<dbReference type="AlphaFoldDB" id="B1VPN4"/>
<dbReference type="eggNOG" id="ENOG50318UH">
    <property type="taxonomic scope" value="Bacteria"/>
</dbReference>
<gene>
    <name evidence="2" type="ordered locus">SGR_6955</name>
</gene>
<dbReference type="Proteomes" id="UP000001685">
    <property type="component" value="Chromosome"/>
</dbReference>
<evidence type="ECO:0008006" key="4">
    <source>
        <dbReference type="Google" id="ProtNLM"/>
    </source>
</evidence>
<keyword evidence="1" id="KW-0472">Membrane</keyword>
<dbReference type="PATRIC" id="fig|455632.4.peg.7140"/>
<accession>B1VPN4</accession>
<name>B1VPN4_STRGG</name>
<feature type="transmembrane region" description="Helical" evidence="1">
    <location>
        <begin position="167"/>
        <end position="187"/>
    </location>
</feature>
<evidence type="ECO:0000256" key="1">
    <source>
        <dbReference type="SAM" id="Phobius"/>
    </source>
</evidence>
<dbReference type="HOGENOM" id="CLU_1022785_0_0_11"/>
<reference evidence="3" key="1">
    <citation type="journal article" date="2008" name="J. Bacteriol.">
        <title>Genome sequence of the streptomycin-producing microorganism Streptomyces griseus IFO 13350.</title>
        <authorList>
            <person name="Ohnishi Y."/>
            <person name="Ishikawa J."/>
            <person name="Hara H."/>
            <person name="Suzuki H."/>
            <person name="Ikenoya M."/>
            <person name="Ikeda H."/>
            <person name="Yamashita A."/>
            <person name="Hattori M."/>
            <person name="Horinouchi S."/>
        </authorList>
    </citation>
    <scope>NUCLEOTIDE SEQUENCE [LARGE SCALE GENOMIC DNA]</scope>
    <source>
        <strain evidence="3">JCM 4626 / NBRC 13350</strain>
    </source>
</reference>
<feature type="transmembrane region" description="Helical" evidence="1">
    <location>
        <begin position="143"/>
        <end position="161"/>
    </location>
</feature>
<proteinExistence type="predicted"/>
<protein>
    <recommendedName>
        <fullName evidence="4">DUF3592 domain-containing protein</fullName>
    </recommendedName>
</protein>
<organism evidence="2 3">
    <name type="scientific">Streptomyces griseus subsp. griseus (strain JCM 4626 / CBS 651.72 / NBRC 13350 / KCC S-0626 / ISP 5235)</name>
    <dbReference type="NCBI Taxonomy" id="455632"/>
    <lineage>
        <taxon>Bacteria</taxon>
        <taxon>Bacillati</taxon>
        <taxon>Actinomycetota</taxon>
        <taxon>Actinomycetes</taxon>
        <taxon>Kitasatosporales</taxon>
        <taxon>Streptomycetaceae</taxon>
        <taxon>Streptomyces</taxon>
    </lineage>
</organism>
<dbReference type="EMBL" id="AP009493">
    <property type="protein sequence ID" value="BAG23784.1"/>
    <property type="molecule type" value="Genomic_DNA"/>
</dbReference>
<dbReference type="KEGG" id="sgr:SGR_6955"/>
<sequence length="291" mass="31360">MACACHDGGQPFVDLSRHMHMTTTPALPSLVLRGSSATARFEDGLDYVQWEQGGRVTRIPLDAIETARGLDRSFEVVLTTAEADRPPAVYAVHDAGAAAVTAFVAALEARLPEGAAEGPRVDGEELITEVPAGHPPRPSKRNLVVAVIAVFAVIDVTVAVLREPAWAIALPFLQIFACAGAFMALTLGRGLYDALRLPKHGITVMAELDHYTDKTKVYRYVDQDGELHFYRESTGGQQLELSYDPCNPSRASARQSLYGQVMMALMAVVGLGMACGGLGFTGYQIFLALRR</sequence>
<evidence type="ECO:0000313" key="3">
    <source>
        <dbReference type="Proteomes" id="UP000001685"/>
    </source>
</evidence>
<keyword evidence="1" id="KW-1133">Transmembrane helix</keyword>
<keyword evidence="1" id="KW-0812">Transmembrane</keyword>
<evidence type="ECO:0000313" key="2">
    <source>
        <dbReference type="EMBL" id="BAG23784.1"/>
    </source>
</evidence>
<feature type="transmembrane region" description="Helical" evidence="1">
    <location>
        <begin position="264"/>
        <end position="286"/>
    </location>
</feature>